<dbReference type="AlphaFoldDB" id="A0A140GU09"/>
<dbReference type="InterPro" id="IPR014875">
    <property type="entry name" value="Mor_transcription_activator"/>
</dbReference>
<name>A0A140GU09_CLOPF</name>
<dbReference type="InterPro" id="IPR009057">
    <property type="entry name" value="Homeodomain-like_sf"/>
</dbReference>
<dbReference type="PATRIC" id="fig|1502.177.peg.3123"/>
<dbReference type="Gene3D" id="1.10.10.60">
    <property type="entry name" value="Homeodomain-like"/>
    <property type="match status" value="1"/>
</dbReference>
<evidence type="ECO:0000313" key="3">
    <source>
        <dbReference type="Proteomes" id="UP000070260"/>
    </source>
</evidence>
<evidence type="ECO:0000313" key="2">
    <source>
        <dbReference type="EMBL" id="AMN37086.1"/>
    </source>
</evidence>
<evidence type="ECO:0000259" key="1">
    <source>
        <dbReference type="Pfam" id="PF08765"/>
    </source>
</evidence>
<reference evidence="2 3" key="1">
    <citation type="journal article" date="2016" name="PLoS ONE">
        <title>Plasmid Characterization and Chromosome Analysis of Two netF+ Clostridium perfringens Isolates Associated with Foal and Canine Necrotizing Enteritis.</title>
        <authorList>
            <person name="Mehdizadeh Gohari I."/>
            <person name="Kropinski A.M."/>
            <person name="Weese S.J."/>
            <person name="Parreira V.R."/>
            <person name="Whitehead A.E."/>
            <person name="Boerlin P."/>
            <person name="Prescott J.F."/>
        </authorList>
    </citation>
    <scope>NUCLEOTIDE SEQUENCE [LARGE SCALE GENOMIC DNA]</scope>
    <source>
        <strain evidence="2 3">JP838</strain>
    </source>
</reference>
<sequence length="87" mass="10516">MDIQKEHFNGVYSTIFEHMGEKVTREIHSVFGGQQFNFPKKLYSKEYVIKYLQENYNGKNVRKLAKELDYSERWVQSIINRNNIKIR</sequence>
<dbReference type="RefSeq" id="WP_061429357.1">
    <property type="nucleotide sequence ID" value="NZ_CATNWU010000038.1"/>
</dbReference>
<feature type="domain" description="Mor transcription activator" evidence="1">
    <location>
        <begin position="11"/>
        <end position="82"/>
    </location>
</feature>
<dbReference type="EMBL" id="CP010994">
    <property type="protein sequence ID" value="AMN37086.1"/>
    <property type="molecule type" value="Genomic_DNA"/>
</dbReference>
<accession>A0A140GU09</accession>
<proteinExistence type="predicted"/>
<dbReference type="Pfam" id="PF08765">
    <property type="entry name" value="Mor"/>
    <property type="match status" value="1"/>
</dbReference>
<dbReference type="Proteomes" id="UP000070260">
    <property type="component" value="Chromosome"/>
</dbReference>
<dbReference type="SUPFAM" id="SSF46689">
    <property type="entry name" value="Homeodomain-like"/>
    <property type="match status" value="1"/>
</dbReference>
<gene>
    <name evidence="2" type="ORF">JFP838_15565</name>
</gene>
<protein>
    <submittedName>
        <fullName evidence="2">Mor transcription activator family protein</fullName>
    </submittedName>
</protein>
<dbReference type="OrthoDB" id="2200281at2"/>
<organism evidence="2 3">
    <name type="scientific">Clostridium perfringens</name>
    <dbReference type="NCBI Taxonomy" id="1502"/>
    <lineage>
        <taxon>Bacteria</taxon>
        <taxon>Bacillati</taxon>
        <taxon>Bacillota</taxon>
        <taxon>Clostridia</taxon>
        <taxon>Eubacteriales</taxon>
        <taxon>Clostridiaceae</taxon>
        <taxon>Clostridium</taxon>
    </lineage>
</organism>